<dbReference type="RefSeq" id="WP_330430921.1">
    <property type="nucleotide sequence ID" value="NZ_JAZDUF010000001.1"/>
</dbReference>
<reference evidence="1 2" key="1">
    <citation type="submission" date="2024-01" db="EMBL/GenBank/DDBJ databases">
        <title>Draft genome sequence of Gordonia sp. LSe1-13.</title>
        <authorList>
            <person name="Suphannarot A."/>
            <person name="Mingma R."/>
        </authorList>
    </citation>
    <scope>NUCLEOTIDE SEQUENCE [LARGE SCALE GENOMIC DNA]</scope>
    <source>
        <strain evidence="1 2">LSe1-13</strain>
    </source>
</reference>
<sequence>MSARAVTLWFIDSDDPVALLREGPVNDVVAAQKLAATIYGDRVLVPVADTDLATAAAARDAHVYAGWYGRTAVLCCSLFDTTEPSTLTRTLSSIRQSAAATLLVTDPERSVGAFARWEHGELKRSFSADPVTIFEDTGLPDPLERPFWAGEHPLQYATGVPAEPLALPFHPQELAEQANRHWLGFRFTAPLADTDLDPTRIPVTAFAIHPADYIPAEEDWARYQNDLTVSGSSIAAANGDSPTTDETRPAKRRGRIARYFGFGG</sequence>
<evidence type="ECO:0000313" key="2">
    <source>
        <dbReference type="Proteomes" id="UP001347146"/>
    </source>
</evidence>
<dbReference type="InterPro" id="IPR053847">
    <property type="entry name" value="DUF6928"/>
</dbReference>
<proteinExistence type="predicted"/>
<accession>A0ABU7M8Y0</accession>
<dbReference type="Pfam" id="PF21997">
    <property type="entry name" value="DUF6928"/>
    <property type="match status" value="1"/>
</dbReference>
<name>A0ABU7M8Y0_9ACTN</name>
<dbReference type="EMBL" id="JAZDUF010000001">
    <property type="protein sequence ID" value="MEE3849278.1"/>
    <property type="molecule type" value="Genomic_DNA"/>
</dbReference>
<dbReference type="Proteomes" id="UP001347146">
    <property type="component" value="Unassembled WGS sequence"/>
</dbReference>
<comment type="caution">
    <text evidence="1">The sequence shown here is derived from an EMBL/GenBank/DDBJ whole genome shotgun (WGS) entry which is preliminary data.</text>
</comment>
<evidence type="ECO:0000313" key="1">
    <source>
        <dbReference type="EMBL" id="MEE3849278.1"/>
    </source>
</evidence>
<keyword evidence="2" id="KW-1185">Reference proteome</keyword>
<gene>
    <name evidence="1" type="ORF">VZC37_02980</name>
</gene>
<organism evidence="1 2">
    <name type="scientific">Gordonia sesuvii</name>
    <dbReference type="NCBI Taxonomy" id="3116777"/>
    <lineage>
        <taxon>Bacteria</taxon>
        <taxon>Bacillati</taxon>
        <taxon>Actinomycetota</taxon>
        <taxon>Actinomycetes</taxon>
        <taxon>Mycobacteriales</taxon>
        <taxon>Gordoniaceae</taxon>
        <taxon>Gordonia</taxon>
    </lineage>
</organism>
<protein>
    <submittedName>
        <fullName evidence="1">Uncharacterized protein</fullName>
    </submittedName>
</protein>